<feature type="transmembrane region" description="Helical" evidence="2">
    <location>
        <begin position="26"/>
        <end position="46"/>
    </location>
</feature>
<dbReference type="Proteomes" id="UP001595683">
    <property type="component" value="Unassembled WGS sequence"/>
</dbReference>
<organism evidence="3 4">
    <name type="scientific">Novosphingobium pokkalii</name>
    <dbReference type="NCBI Taxonomy" id="1770194"/>
    <lineage>
        <taxon>Bacteria</taxon>
        <taxon>Pseudomonadati</taxon>
        <taxon>Pseudomonadota</taxon>
        <taxon>Alphaproteobacteria</taxon>
        <taxon>Sphingomonadales</taxon>
        <taxon>Sphingomonadaceae</taxon>
        <taxon>Novosphingobium</taxon>
    </lineage>
</organism>
<evidence type="ECO:0000256" key="2">
    <source>
        <dbReference type="SAM" id="Phobius"/>
    </source>
</evidence>
<comment type="caution">
    <text evidence="3">The sequence shown here is derived from an EMBL/GenBank/DDBJ whole genome shotgun (WGS) entry which is preliminary data.</text>
</comment>
<keyword evidence="4" id="KW-1185">Reference proteome</keyword>
<accession>A0ABV7V7G2</accession>
<reference evidence="4" key="1">
    <citation type="journal article" date="2019" name="Int. J. Syst. Evol. Microbiol.">
        <title>The Global Catalogue of Microorganisms (GCM) 10K type strain sequencing project: providing services to taxonomists for standard genome sequencing and annotation.</title>
        <authorList>
            <consortium name="The Broad Institute Genomics Platform"/>
            <consortium name="The Broad Institute Genome Sequencing Center for Infectious Disease"/>
            <person name="Wu L."/>
            <person name="Ma J."/>
        </authorList>
    </citation>
    <scope>NUCLEOTIDE SEQUENCE [LARGE SCALE GENOMIC DNA]</scope>
    <source>
        <strain evidence="4">KCTC 42224</strain>
    </source>
</reference>
<evidence type="ECO:0000313" key="3">
    <source>
        <dbReference type="EMBL" id="MFC3672601.1"/>
    </source>
</evidence>
<proteinExistence type="predicted"/>
<dbReference type="EMBL" id="JBHRYE010000022">
    <property type="protein sequence ID" value="MFC3672601.1"/>
    <property type="molecule type" value="Genomic_DNA"/>
</dbReference>
<name>A0ABV7V7G2_9SPHN</name>
<dbReference type="RefSeq" id="WP_191323445.1">
    <property type="nucleotide sequence ID" value="NZ_BMZP01000004.1"/>
</dbReference>
<protein>
    <submittedName>
        <fullName evidence="3">Uncharacterized protein</fullName>
    </submittedName>
</protein>
<evidence type="ECO:0000256" key="1">
    <source>
        <dbReference type="SAM" id="MobiDB-lite"/>
    </source>
</evidence>
<evidence type="ECO:0000313" key="4">
    <source>
        <dbReference type="Proteomes" id="UP001595683"/>
    </source>
</evidence>
<sequence length="138" mass="14384">MKARPIIANAAEAGAPRRRRGRPLRMLGLVLGGWVVLRLALAGLAMTAATDSAFHAAPGRQSMLAARLGNASQSGDSTIRPARRNAGFSSSARATRQDVIAVSAVAADRDGFGVRPSGRQPSPLLATLDGSRIPFARE</sequence>
<gene>
    <name evidence="3" type="ORF">ACFOOT_14355</name>
</gene>
<keyword evidence="2" id="KW-0472">Membrane</keyword>
<feature type="region of interest" description="Disordered" evidence="1">
    <location>
        <begin position="111"/>
        <end position="138"/>
    </location>
</feature>
<keyword evidence="2" id="KW-1133">Transmembrane helix</keyword>
<feature type="region of interest" description="Disordered" evidence="1">
    <location>
        <begin position="72"/>
        <end position="93"/>
    </location>
</feature>
<keyword evidence="2" id="KW-0812">Transmembrane</keyword>